<evidence type="ECO:0000256" key="4">
    <source>
        <dbReference type="SAM" id="SignalP"/>
    </source>
</evidence>
<keyword evidence="6" id="KW-1185">Reference proteome</keyword>
<keyword evidence="4" id="KW-0732">Signal</keyword>
<dbReference type="InterPro" id="IPR019734">
    <property type="entry name" value="TPR_rpt"/>
</dbReference>
<sequence length="850" mass="92861">MTAVRGKGLRLLLPMALAAGLTLSLAACKSSEEEATDYYQSGLDLLAEGDVDRAVVQFRNVFNIDGTHYEARKKLAEVMLEQGNPREAYSQYLRLAEQYPDDLPTRIALSRIAFDQAQPEEFRRHVTRAMEIAPDDVDVKILDLAQRYADATRTNDNDARIALATEAEPLIEARPDDPILLGMQLDKAAHDKDLDLADRLTLRLIELQPDRYQRYQQRLALLIERGDMPAVETHLRQTIAKFPDDRGPKVDLLRFLMSQNRPNDAESYLREMAAASPADDPSVRVDLIRFIEQQRGIDAARTELDRIIADGGEPLVFEVLRSGFDFRSGKTDEAIADLRKVLAGVTEPSDRSRDAKVQLARMLVSTGDDAGARAEVGEVLTQNAAHPGALKMQAVWDTLADKTDDAIMSLRGVLDQSPEDVEAMNLMADAYMRAGEMDLARDYLTQAADASGNAPEQSLRLAQSLFAEGRYRPAEDAILPALRLAPDNLQLLNLLGRVYLAMPDLPRAEGVVTRLRELGEQPGNAQARVMADELELNRLAAVDGQQAAMSYLQDLAGKDDAGLGARVELIRARLSSGQIAEAQEAAKALEADRPDDRMVNMVVAMTEAAAGETDAARDRLRGMIADQPRDLQPYLALVRLDSVSGDLATAEATIAQGLEALPDNPDLLWAKAGIAERNGDIDGAIAIFDQLYERNSESIIIANNLASLLSTWKSDDPEALARASTVARRLKDTREPAFMDTYGWIQHLNGASQAGLPYLEGAAARLQNDPMVQIHLGVVQEAVGQNDAARAQLRKGLDMLPADEPGPSIIRARAALERLENPAGASSEAAPEGEDQTATEETAPANQPVN</sequence>
<comment type="caution">
    <text evidence="5">The sequence shown here is derived from an EMBL/GenBank/DDBJ whole genome shotgun (WGS) entry which is preliminary data.</text>
</comment>
<evidence type="ECO:0000313" key="5">
    <source>
        <dbReference type="EMBL" id="MBK4218140.1"/>
    </source>
</evidence>
<organism evidence="5 6">
    <name type="scientific">Paracoccus caeni</name>
    <dbReference type="NCBI Taxonomy" id="657651"/>
    <lineage>
        <taxon>Bacteria</taxon>
        <taxon>Pseudomonadati</taxon>
        <taxon>Pseudomonadota</taxon>
        <taxon>Alphaproteobacteria</taxon>
        <taxon>Rhodobacterales</taxon>
        <taxon>Paracoccaceae</taxon>
        <taxon>Paracoccus</taxon>
    </lineage>
</organism>
<protein>
    <submittedName>
        <fullName evidence="5">Tetratricopeptide repeat protein</fullName>
    </submittedName>
</protein>
<dbReference type="Pfam" id="PF14559">
    <property type="entry name" value="TPR_19"/>
    <property type="match status" value="2"/>
</dbReference>
<feature type="region of interest" description="Disordered" evidence="3">
    <location>
        <begin position="818"/>
        <end position="850"/>
    </location>
</feature>
<dbReference type="Pfam" id="PF13432">
    <property type="entry name" value="TPR_16"/>
    <property type="match status" value="3"/>
</dbReference>
<feature type="signal peptide" evidence="4">
    <location>
        <begin position="1"/>
        <end position="26"/>
    </location>
</feature>
<evidence type="ECO:0000256" key="3">
    <source>
        <dbReference type="SAM" id="MobiDB-lite"/>
    </source>
</evidence>
<dbReference type="PROSITE" id="PS51257">
    <property type="entry name" value="PROKAR_LIPOPROTEIN"/>
    <property type="match status" value="1"/>
</dbReference>
<dbReference type="SMART" id="SM00028">
    <property type="entry name" value="TPR"/>
    <property type="match status" value="6"/>
</dbReference>
<feature type="chain" id="PRO_5038033859" evidence="4">
    <location>
        <begin position="27"/>
        <end position="850"/>
    </location>
</feature>
<dbReference type="Gene3D" id="1.25.40.10">
    <property type="entry name" value="Tetratricopeptide repeat domain"/>
    <property type="match status" value="3"/>
</dbReference>
<dbReference type="Proteomes" id="UP000640485">
    <property type="component" value="Unassembled WGS sequence"/>
</dbReference>
<keyword evidence="1" id="KW-0677">Repeat</keyword>
<evidence type="ECO:0000256" key="1">
    <source>
        <dbReference type="ARBA" id="ARBA00022737"/>
    </source>
</evidence>
<evidence type="ECO:0000313" key="6">
    <source>
        <dbReference type="Proteomes" id="UP000640485"/>
    </source>
</evidence>
<dbReference type="AlphaFoldDB" id="A0A934SIJ9"/>
<dbReference type="SUPFAM" id="SSF48452">
    <property type="entry name" value="TPR-like"/>
    <property type="match status" value="4"/>
</dbReference>
<dbReference type="PANTHER" id="PTHR45586">
    <property type="entry name" value="TPR REPEAT-CONTAINING PROTEIN PA4667"/>
    <property type="match status" value="1"/>
</dbReference>
<evidence type="ECO:0000256" key="2">
    <source>
        <dbReference type="ARBA" id="ARBA00022803"/>
    </source>
</evidence>
<dbReference type="InterPro" id="IPR011990">
    <property type="entry name" value="TPR-like_helical_dom_sf"/>
</dbReference>
<gene>
    <name evidence="5" type="ORF">JJJ17_19610</name>
</gene>
<feature type="compositionally biased region" description="Low complexity" evidence="3">
    <location>
        <begin position="821"/>
        <end position="830"/>
    </location>
</feature>
<proteinExistence type="predicted"/>
<dbReference type="EMBL" id="JAEPRQ010000013">
    <property type="protein sequence ID" value="MBK4218140.1"/>
    <property type="molecule type" value="Genomic_DNA"/>
</dbReference>
<keyword evidence="2" id="KW-0802">TPR repeat</keyword>
<dbReference type="InterPro" id="IPR051012">
    <property type="entry name" value="CellSynth/LPSAsmb/PSIAsmb"/>
</dbReference>
<dbReference type="PANTHER" id="PTHR45586:SF1">
    <property type="entry name" value="LIPOPOLYSACCHARIDE ASSEMBLY PROTEIN B"/>
    <property type="match status" value="1"/>
</dbReference>
<name>A0A934SIJ9_9RHOB</name>
<reference evidence="5" key="1">
    <citation type="submission" date="2021-01" db="EMBL/GenBank/DDBJ databases">
        <title>Paracoccus amoyensis sp. nov., isolated from the surface seawater along the coast of Xiamen Island, China.</title>
        <authorList>
            <person name="Lyu L."/>
        </authorList>
    </citation>
    <scope>NUCLEOTIDE SEQUENCE</scope>
    <source>
        <strain evidence="5">MJ17</strain>
    </source>
</reference>
<dbReference type="RefSeq" id="WP_200689495.1">
    <property type="nucleotide sequence ID" value="NZ_JAEPRQ010000013.1"/>
</dbReference>
<accession>A0A934SIJ9</accession>